<evidence type="ECO:0000313" key="2">
    <source>
        <dbReference type="Proteomes" id="UP000237025"/>
    </source>
</evidence>
<proteinExistence type="predicted"/>
<comment type="caution">
    <text evidence="1">The sequence shown here is derived from an EMBL/GenBank/DDBJ whole genome shotgun (WGS) entry which is preliminary data.</text>
</comment>
<organism evidence="1 2">
    <name type="scientific">Lelliottia aquatilis</name>
    <dbReference type="NCBI Taxonomy" id="2080838"/>
    <lineage>
        <taxon>Bacteria</taxon>
        <taxon>Pseudomonadati</taxon>
        <taxon>Pseudomonadota</taxon>
        <taxon>Gammaproteobacteria</taxon>
        <taxon>Enterobacterales</taxon>
        <taxon>Enterobacteriaceae</taxon>
        <taxon>Lelliottia</taxon>
    </lineage>
</organism>
<dbReference type="Proteomes" id="UP000237025">
    <property type="component" value="Unassembled WGS sequence"/>
</dbReference>
<evidence type="ECO:0000313" key="1">
    <source>
        <dbReference type="EMBL" id="POZ33659.1"/>
    </source>
</evidence>
<reference evidence="1 2" key="1">
    <citation type="submission" date="2018-02" db="EMBL/GenBank/DDBJ databases">
        <title>Lelliotia aquatilis sp. nov., isolated from drinking water.</title>
        <authorList>
            <person name="Kaempfer P."/>
            <person name="Glaeser S."/>
            <person name="Exner M."/>
            <person name="Doijad S."/>
            <person name="Chakraborty T."/>
        </authorList>
    </citation>
    <scope>NUCLEOTIDE SEQUENCE [LARGE SCALE GENOMIC DNA]</scope>
    <source>
        <strain evidence="1 2">6331-17</strain>
    </source>
</reference>
<dbReference type="EMBL" id="PQVW01000001">
    <property type="protein sequence ID" value="POZ33659.1"/>
    <property type="molecule type" value="Genomic_DNA"/>
</dbReference>
<sequence>MAPHHTSPGGALLTGPTKPCICRPGKAQPPPGFLMMPGLSIHEQNVTITRITIFLRCFCL</sequence>
<protein>
    <submittedName>
        <fullName evidence="1">Uncharacterized protein</fullName>
    </submittedName>
</protein>
<name>A0ABX5A9A8_9ENTR</name>
<keyword evidence="2" id="KW-1185">Reference proteome</keyword>
<gene>
    <name evidence="1" type="ORF">C3712_00685</name>
</gene>
<accession>A0ABX5A9A8</accession>